<comment type="caution">
    <text evidence="1">The sequence shown here is derived from an EMBL/GenBank/DDBJ whole genome shotgun (WGS) entry which is preliminary data.</text>
</comment>
<sequence length="103" mass="10819">MAGLESGAWTYGSVNNQLVMECDIVVDSSISDGYTLKTPARTIDPTKPWKLMVNTGIVDIDDATVLVDLWAGFADDFALSGDTTTVAATSGAEIASGIMDDVK</sequence>
<evidence type="ECO:0000313" key="1">
    <source>
        <dbReference type="EMBL" id="KKN17915.1"/>
    </source>
</evidence>
<gene>
    <name evidence="1" type="ORF">LCGC14_0960940</name>
</gene>
<feature type="non-terminal residue" evidence="1">
    <location>
        <position position="103"/>
    </location>
</feature>
<protein>
    <submittedName>
        <fullName evidence="1">Uncharacterized protein</fullName>
    </submittedName>
</protein>
<reference evidence="1" key="1">
    <citation type="journal article" date="2015" name="Nature">
        <title>Complex archaea that bridge the gap between prokaryotes and eukaryotes.</title>
        <authorList>
            <person name="Spang A."/>
            <person name="Saw J.H."/>
            <person name="Jorgensen S.L."/>
            <person name="Zaremba-Niedzwiedzka K."/>
            <person name="Martijn J."/>
            <person name="Lind A.E."/>
            <person name="van Eijk R."/>
            <person name="Schleper C."/>
            <person name="Guy L."/>
            <person name="Ettema T.J."/>
        </authorList>
    </citation>
    <scope>NUCLEOTIDE SEQUENCE</scope>
</reference>
<organism evidence="1">
    <name type="scientific">marine sediment metagenome</name>
    <dbReference type="NCBI Taxonomy" id="412755"/>
    <lineage>
        <taxon>unclassified sequences</taxon>
        <taxon>metagenomes</taxon>
        <taxon>ecological metagenomes</taxon>
    </lineage>
</organism>
<dbReference type="EMBL" id="LAZR01003475">
    <property type="protein sequence ID" value="KKN17915.1"/>
    <property type="molecule type" value="Genomic_DNA"/>
</dbReference>
<proteinExistence type="predicted"/>
<accession>A0A0F9NEG4</accession>
<name>A0A0F9NEG4_9ZZZZ</name>
<dbReference type="AlphaFoldDB" id="A0A0F9NEG4"/>